<evidence type="ECO:0008006" key="3">
    <source>
        <dbReference type="Google" id="ProtNLM"/>
    </source>
</evidence>
<gene>
    <name evidence="1" type="ORF">QRB35_22245</name>
</gene>
<keyword evidence="2" id="KW-1185">Reference proteome</keyword>
<evidence type="ECO:0000313" key="2">
    <source>
        <dbReference type="Proteomes" id="UP001529272"/>
    </source>
</evidence>
<evidence type="ECO:0000313" key="1">
    <source>
        <dbReference type="EMBL" id="MDM3928735.1"/>
    </source>
</evidence>
<protein>
    <recommendedName>
        <fullName evidence="3">ASCH domain-containing protein</fullName>
    </recommendedName>
</protein>
<reference evidence="1" key="1">
    <citation type="submission" date="2023-06" db="EMBL/GenBank/DDBJ databases">
        <title>Itaconate inhibition of nontuberculous mycobacteria.</title>
        <authorList>
            <person name="Breen P."/>
            <person name="Zimbric M."/>
            <person name="Caverly L."/>
        </authorList>
    </citation>
    <scope>NUCLEOTIDE SEQUENCE</scope>
    <source>
        <strain evidence="1">FLAC1071</strain>
    </source>
</reference>
<comment type="caution">
    <text evidence="1">The sequence shown here is derived from an EMBL/GenBank/DDBJ whole genome shotgun (WGS) entry which is preliminary data.</text>
</comment>
<accession>A0ABT7P629</accession>
<dbReference type="RefSeq" id="WP_072501600.1">
    <property type="nucleotide sequence ID" value="NZ_CP012886.2"/>
</dbReference>
<dbReference type="EMBL" id="JASZZX010000025">
    <property type="protein sequence ID" value="MDM3928735.1"/>
    <property type="molecule type" value="Genomic_DNA"/>
</dbReference>
<dbReference type="Proteomes" id="UP001529272">
    <property type="component" value="Unassembled WGS sequence"/>
</dbReference>
<name>A0ABT7P629_MYCIT</name>
<organism evidence="1 2">
    <name type="scientific">Mycobacterium intracellulare subsp. chimaera</name>
    <dbReference type="NCBI Taxonomy" id="222805"/>
    <lineage>
        <taxon>Bacteria</taxon>
        <taxon>Bacillati</taxon>
        <taxon>Actinomycetota</taxon>
        <taxon>Actinomycetes</taxon>
        <taxon>Mycobacteriales</taxon>
        <taxon>Mycobacteriaceae</taxon>
        <taxon>Mycobacterium</taxon>
        <taxon>Mycobacterium avium complex (MAC)</taxon>
    </lineage>
</organism>
<proteinExistence type="predicted"/>
<sequence length="156" mass="17522">MTVWLMAVSLTTQAVRDRRKTQTRRPGWLHLKEGDQLALCPRVRGVRRVDRELITIVDVISVRREPLRAITAEDVLAEGFPDLSQAEFIDFYCGSHRGIKPDSEVTRIEWTYPRICRECGCTEYAACVTVDGPCGWLAKYGDNTGVCTECVDGVSA</sequence>
<reference evidence="1" key="2">
    <citation type="submission" date="2023-06" db="EMBL/GenBank/DDBJ databases">
        <authorList>
            <person name="Spilker T."/>
        </authorList>
    </citation>
    <scope>NUCLEOTIDE SEQUENCE</scope>
    <source>
        <strain evidence="1">FLAC1071</strain>
    </source>
</reference>